<evidence type="ECO:0000256" key="1">
    <source>
        <dbReference type="ARBA" id="ARBA00009387"/>
    </source>
</evidence>
<dbReference type="Gene3D" id="1.10.530.10">
    <property type="match status" value="1"/>
</dbReference>
<keyword evidence="2" id="KW-1133">Transmembrane helix</keyword>
<dbReference type="InterPro" id="IPR008258">
    <property type="entry name" value="Transglycosylase_SLT_dom_1"/>
</dbReference>
<dbReference type="EMBL" id="JASMWN010000079">
    <property type="protein sequence ID" value="MDU9007253.1"/>
    <property type="molecule type" value="Genomic_DNA"/>
</dbReference>
<dbReference type="Proteomes" id="UP001255416">
    <property type="component" value="Unassembled WGS sequence"/>
</dbReference>
<feature type="transmembrane region" description="Helical" evidence="2">
    <location>
        <begin position="130"/>
        <end position="153"/>
    </location>
</feature>
<feature type="transmembrane region" description="Helical" evidence="2">
    <location>
        <begin position="165"/>
        <end position="190"/>
    </location>
</feature>
<comment type="caution">
    <text evidence="5">The sequence shown here is derived from an EMBL/GenBank/DDBJ whole genome shotgun (WGS) entry which is preliminary data.</text>
</comment>
<evidence type="ECO:0000256" key="3">
    <source>
        <dbReference type="SAM" id="SignalP"/>
    </source>
</evidence>
<name>A0ABU3VM22_9RHOB</name>
<keyword evidence="2" id="KW-0472">Membrane</keyword>
<dbReference type="Pfam" id="PF01464">
    <property type="entry name" value="SLT"/>
    <property type="match status" value="1"/>
</dbReference>
<dbReference type="RefSeq" id="WP_316783202.1">
    <property type="nucleotide sequence ID" value="NZ_JASMWN010000079.1"/>
</dbReference>
<keyword evidence="6" id="KW-1185">Reference proteome</keyword>
<gene>
    <name evidence="5" type="ORF">QO231_26060</name>
</gene>
<protein>
    <submittedName>
        <fullName evidence="5">Lytic transglycosylase domain-containing protein</fullName>
    </submittedName>
</protein>
<organism evidence="5 6">
    <name type="scientific">Sedimentitalea todarodis</name>
    <dbReference type="NCBI Taxonomy" id="1631240"/>
    <lineage>
        <taxon>Bacteria</taxon>
        <taxon>Pseudomonadati</taxon>
        <taxon>Pseudomonadota</taxon>
        <taxon>Alphaproteobacteria</taxon>
        <taxon>Rhodobacterales</taxon>
        <taxon>Paracoccaceae</taxon>
        <taxon>Sedimentitalea</taxon>
    </lineage>
</organism>
<evidence type="ECO:0000313" key="5">
    <source>
        <dbReference type="EMBL" id="MDU9007253.1"/>
    </source>
</evidence>
<feature type="domain" description="Transglycosylase SLT" evidence="4">
    <location>
        <begin position="321"/>
        <end position="429"/>
    </location>
</feature>
<comment type="similarity">
    <text evidence="1">Belongs to the virb1 family.</text>
</comment>
<sequence length="459" mass="49378">MKLGKLARNLLSNSAPTLLAALALPPPFNVIASGVVSSALEKYAPAPKTVDDSGIKPELDPTTLEGIIEQNSEVPDFAVALRQAEIELQRYEIETGLRFQEIELEDRKRASELHVSAGIGDQAFDAGMKLVYIALGGLLILTIGLLLIIGGLWSPPVDQTDLTIAAFGVIGTAVGFVNGLANNVVSFYWGSSQGSKDKSKEMSSNLRELGSQLTKASAQAEAQRVRLAPPASASPTPSIQPRAQLISPAQTNATSEAATPAGFGIEDVLPLLTEPHSHFPESVSWRLVEDGIAVEGAPAARTNGEPKTIKRIWEQFGSHCQDWARSYRVPVELIVATIATETNGKRDARRFEPHLNEESVGLMQTLVSTANFALGRDSIKGDDLLDPSLSIEAGTAYIAMQRNETSFDPPLVAAAYNAGSIRKEAAQANRWRLVCFPKNTGRHVTKFVEWFGDAMRVSA</sequence>
<accession>A0ABU3VM22</accession>
<feature type="non-terminal residue" evidence="5">
    <location>
        <position position="459"/>
    </location>
</feature>
<reference evidence="6" key="1">
    <citation type="submission" date="2023-05" db="EMBL/GenBank/DDBJ databases">
        <title>Sedimentitalea sp. nov. JM2-8.</title>
        <authorList>
            <person name="Huang J."/>
        </authorList>
    </citation>
    <scope>NUCLEOTIDE SEQUENCE [LARGE SCALE GENOMIC DNA]</scope>
    <source>
        <strain evidence="6">KHS03</strain>
    </source>
</reference>
<keyword evidence="3" id="KW-0732">Signal</keyword>
<evidence type="ECO:0000256" key="2">
    <source>
        <dbReference type="SAM" id="Phobius"/>
    </source>
</evidence>
<proteinExistence type="inferred from homology"/>
<dbReference type="SUPFAM" id="SSF53955">
    <property type="entry name" value="Lysozyme-like"/>
    <property type="match status" value="1"/>
</dbReference>
<keyword evidence="2" id="KW-0812">Transmembrane</keyword>
<feature type="chain" id="PRO_5046786186" evidence="3">
    <location>
        <begin position="21"/>
        <end position="459"/>
    </location>
</feature>
<feature type="signal peptide" evidence="3">
    <location>
        <begin position="1"/>
        <end position="20"/>
    </location>
</feature>
<evidence type="ECO:0000259" key="4">
    <source>
        <dbReference type="Pfam" id="PF01464"/>
    </source>
</evidence>
<evidence type="ECO:0000313" key="6">
    <source>
        <dbReference type="Proteomes" id="UP001255416"/>
    </source>
</evidence>
<dbReference type="InterPro" id="IPR023346">
    <property type="entry name" value="Lysozyme-like_dom_sf"/>
</dbReference>